<proteinExistence type="predicted"/>
<comment type="caution">
    <text evidence="2">The sequence shown here is derived from an EMBL/GenBank/DDBJ whole genome shotgun (WGS) entry which is preliminary data.</text>
</comment>
<evidence type="ECO:0008006" key="4">
    <source>
        <dbReference type="Google" id="ProtNLM"/>
    </source>
</evidence>
<protein>
    <recommendedName>
        <fullName evidence="4">DUF481 domain-containing protein</fullName>
    </recommendedName>
</protein>
<dbReference type="InterPro" id="IPR007433">
    <property type="entry name" value="DUF481"/>
</dbReference>
<dbReference type="EMBL" id="NFZW01000005">
    <property type="protein sequence ID" value="RFA37986.1"/>
    <property type="molecule type" value="Genomic_DNA"/>
</dbReference>
<sequence>MIQRRLISAGLAGCLFAATAQADILVLKNGDRYSGEVVSMEDGNLRFTSDYGHTFTVPWSDVSAITTDDKVHLVLEDESWVKGRLAESNDGRAELHDNGALEPVGFPLAAVTAINPPEGPHVPPVRTEGRINFGARKTSGNTETESFSGDIEFVARTINNRYTLGAEANYGKDDGVRNKNDVTGFARYDHFVDDRWYLNSNVRATRDEFRNLSLRTNFGVGLGYQFLETARQRLSFESGVNYVHETFRDDTSDSRPAGRLAADYEHRFGMDDLSLFHRNEVLLGLDDIQDLMIRSRTGLRFPLIDRLTGTVQVNHDYDRSPAAGNQRTDVTYLLTLGYGW</sequence>
<evidence type="ECO:0000313" key="2">
    <source>
        <dbReference type="EMBL" id="RFA37986.1"/>
    </source>
</evidence>
<dbReference type="RefSeq" id="WP_116301297.1">
    <property type="nucleotide sequence ID" value="NZ_NFZV01000004.1"/>
</dbReference>
<feature type="chain" id="PRO_5017805817" description="DUF481 domain-containing protein" evidence="1">
    <location>
        <begin position="23"/>
        <end position="340"/>
    </location>
</feature>
<accession>A0A3E0X120</accession>
<evidence type="ECO:0000313" key="3">
    <source>
        <dbReference type="Proteomes" id="UP000256763"/>
    </source>
</evidence>
<keyword evidence="3" id="KW-1185">Reference proteome</keyword>
<gene>
    <name evidence="2" type="ORF">CAL65_06365</name>
</gene>
<name>A0A3E0X120_9GAMM</name>
<dbReference type="AlphaFoldDB" id="A0A3E0X120"/>
<dbReference type="Pfam" id="PF04338">
    <property type="entry name" value="DUF481"/>
    <property type="match status" value="1"/>
</dbReference>
<organism evidence="2 3">
    <name type="scientific">Alkalilimnicola ehrlichii</name>
    <dbReference type="NCBI Taxonomy" id="351052"/>
    <lineage>
        <taxon>Bacteria</taxon>
        <taxon>Pseudomonadati</taxon>
        <taxon>Pseudomonadota</taxon>
        <taxon>Gammaproteobacteria</taxon>
        <taxon>Chromatiales</taxon>
        <taxon>Ectothiorhodospiraceae</taxon>
        <taxon>Alkalilimnicola</taxon>
    </lineage>
</organism>
<reference evidence="3" key="1">
    <citation type="submission" date="2017-05" db="EMBL/GenBank/DDBJ databases">
        <authorList>
            <person name="Sharma S."/>
            <person name="Sidhu C."/>
            <person name="Pinnaka A.K."/>
        </authorList>
    </citation>
    <scope>NUCLEOTIDE SEQUENCE [LARGE SCALE GENOMIC DNA]</scope>
    <source>
        <strain evidence="3">AK93</strain>
    </source>
</reference>
<evidence type="ECO:0000256" key="1">
    <source>
        <dbReference type="SAM" id="SignalP"/>
    </source>
</evidence>
<dbReference type="Proteomes" id="UP000256763">
    <property type="component" value="Unassembled WGS sequence"/>
</dbReference>
<feature type="signal peptide" evidence="1">
    <location>
        <begin position="1"/>
        <end position="22"/>
    </location>
</feature>
<dbReference type="OrthoDB" id="9806250at2"/>
<keyword evidence="1" id="KW-0732">Signal</keyword>